<proteinExistence type="predicted"/>
<evidence type="ECO:0000313" key="2">
    <source>
        <dbReference type="Proteomes" id="UP001429564"/>
    </source>
</evidence>
<dbReference type="Proteomes" id="UP001429564">
    <property type="component" value="Unassembled WGS sequence"/>
</dbReference>
<dbReference type="RefSeq" id="WP_167684293.1">
    <property type="nucleotide sequence ID" value="NZ_QHLQ01000010.1"/>
</dbReference>
<reference evidence="1 2" key="1">
    <citation type="submission" date="2018-05" db="EMBL/GenBank/DDBJ databases">
        <authorList>
            <person name="Zhang Y.-J."/>
        </authorList>
    </citation>
    <scope>NUCLEOTIDE SEQUENCE [LARGE SCALE GENOMIC DNA]</scope>
    <source>
        <strain evidence="1 2">CY04</strain>
    </source>
</reference>
<name>A0ABX0W891_9RHOB</name>
<organism evidence="1 2">
    <name type="scientific">Parasedimentitalea denitrificans</name>
    <dbReference type="NCBI Taxonomy" id="2211118"/>
    <lineage>
        <taxon>Bacteria</taxon>
        <taxon>Pseudomonadati</taxon>
        <taxon>Pseudomonadota</taxon>
        <taxon>Alphaproteobacteria</taxon>
        <taxon>Rhodobacterales</taxon>
        <taxon>Paracoccaceae</taxon>
        <taxon>Parasedimentitalea</taxon>
    </lineage>
</organism>
<evidence type="ECO:0000313" key="1">
    <source>
        <dbReference type="EMBL" id="NIZ61656.1"/>
    </source>
</evidence>
<sequence>MRDKSTEMIAQFTASKTDVDYSNVMDTLFSRNQEPNSGGLRSAAKWIVIVAGRVPTTGNGF</sequence>
<accession>A0ABX0W891</accession>
<comment type="caution">
    <text evidence="1">The sequence shown here is derived from an EMBL/GenBank/DDBJ whole genome shotgun (WGS) entry which is preliminary data.</text>
</comment>
<dbReference type="EMBL" id="QHLQ01000010">
    <property type="protein sequence ID" value="NIZ61656.1"/>
    <property type="molecule type" value="Genomic_DNA"/>
</dbReference>
<keyword evidence="2" id="KW-1185">Reference proteome</keyword>
<gene>
    <name evidence="1" type="ORF">DL239_11795</name>
</gene>
<protein>
    <submittedName>
        <fullName evidence="1">Uncharacterized protein</fullName>
    </submittedName>
</protein>